<organism evidence="1">
    <name type="scientific">Oryza sativa subsp. japonica</name>
    <name type="common">Rice</name>
    <dbReference type="NCBI Taxonomy" id="39947"/>
    <lineage>
        <taxon>Eukaryota</taxon>
        <taxon>Viridiplantae</taxon>
        <taxon>Streptophyta</taxon>
        <taxon>Embryophyta</taxon>
        <taxon>Tracheophyta</taxon>
        <taxon>Spermatophyta</taxon>
        <taxon>Magnoliopsida</taxon>
        <taxon>Liliopsida</taxon>
        <taxon>Poales</taxon>
        <taxon>Poaceae</taxon>
        <taxon>BOP clade</taxon>
        <taxon>Oryzoideae</taxon>
        <taxon>Oryzeae</taxon>
        <taxon>Oryzinae</taxon>
        <taxon>Oryza</taxon>
        <taxon>Oryza sativa</taxon>
    </lineage>
</organism>
<proteinExistence type="predicted"/>
<dbReference type="EMBL" id="AC121366">
    <property type="protein sequence ID" value="AAS79744.1"/>
    <property type="molecule type" value="Genomic_DNA"/>
</dbReference>
<gene>
    <name evidence="1" type="primary">OSJNBb0111K12.16</name>
</gene>
<evidence type="ECO:0000313" key="1">
    <source>
        <dbReference type="EMBL" id="AAS79744.1"/>
    </source>
</evidence>
<reference evidence="1" key="1">
    <citation type="submission" date="2004-04" db="EMBL/GenBank/DDBJ databases">
        <title>Oryza sativa BAC OSJNBb0111K12 genomic sequence.</title>
        <authorList>
            <person name="Chow T.-Y."/>
            <person name="Hsing Y.-I.C."/>
            <person name="Chen C.-S."/>
            <person name="Chen H.-H."/>
            <person name="Liu S.-M."/>
            <person name="Chao Y.-T."/>
            <person name="Lee P.-F."/>
            <person name="Chang S.-J."/>
            <person name="Chen H.-C."/>
            <person name="Chen S.-K."/>
            <person name="Chen T.-R."/>
            <person name="Chen Y.-L."/>
            <person name="Cheng C.-H."/>
            <person name="Chung C.-I."/>
            <person name="Han S.-Y."/>
            <person name="Hsiao S.-H."/>
            <person name="Hsiung J.-N."/>
            <person name="Hsu C.-H."/>
            <person name="Kau P.-I."/>
            <person name="Lee M.-C."/>
            <person name="Leu H.-L."/>
            <person name="Li Y.-F."/>
            <person name="Lin S.-J."/>
            <person name="Lin Y.-C."/>
            <person name="Wu S.-W."/>
            <person name="Yu C.-Y."/>
            <person name="Yu S.-W."/>
            <person name="Wu H.-P."/>
            <person name="Shaw J.-F."/>
        </authorList>
    </citation>
    <scope>NUCLEOTIDE SEQUENCE</scope>
</reference>
<sequence>MAETWGRKRVGRKQGIRNSFKGLITPKI</sequence>
<protein>
    <submittedName>
        <fullName evidence="1">Uncharacterized protein OSJNBb0111K12.16</fullName>
    </submittedName>
</protein>
<dbReference type="AlphaFoldDB" id="Q75IS5"/>
<name>Q75IS5_ORYSJ</name>
<accession>Q75IS5</accession>